<feature type="domain" description="Acetyl-CoA hydrolase/transferase C-terminal" evidence="4">
    <location>
        <begin position="272"/>
        <end position="425"/>
    </location>
</feature>
<dbReference type="Pfam" id="PF02550">
    <property type="entry name" value="AcetylCoA_hydro"/>
    <property type="match status" value="1"/>
</dbReference>
<dbReference type="Gene3D" id="3.30.750.70">
    <property type="entry name" value="4-hydroxybutyrate coenzyme like domains"/>
    <property type="match status" value="1"/>
</dbReference>
<evidence type="ECO:0000259" key="4">
    <source>
        <dbReference type="Pfam" id="PF13336"/>
    </source>
</evidence>
<dbReference type="STRING" id="383372.Rcas_3773"/>
<comment type="similarity">
    <text evidence="1">Belongs to the acetyl-CoA hydrolase/transferase family.</text>
</comment>
<feature type="domain" description="Acetyl-CoA hydrolase/transferase N-terminal" evidence="3">
    <location>
        <begin position="11"/>
        <end position="180"/>
    </location>
</feature>
<organism evidence="5 6">
    <name type="scientific">Roseiflexus castenholzii (strain DSM 13941 / HLO8)</name>
    <dbReference type="NCBI Taxonomy" id="383372"/>
    <lineage>
        <taxon>Bacteria</taxon>
        <taxon>Bacillati</taxon>
        <taxon>Chloroflexota</taxon>
        <taxon>Chloroflexia</taxon>
        <taxon>Chloroflexales</taxon>
        <taxon>Roseiflexineae</taxon>
        <taxon>Roseiflexaceae</taxon>
        <taxon>Roseiflexus</taxon>
    </lineage>
</organism>
<dbReference type="EMBL" id="CP000804">
    <property type="protein sequence ID" value="ABU59812.1"/>
    <property type="molecule type" value="Genomic_DNA"/>
</dbReference>
<keyword evidence="6" id="KW-1185">Reference proteome</keyword>
<evidence type="ECO:0000313" key="5">
    <source>
        <dbReference type="EMBL" id="ABU59812.1"/>
    </source>
</evidence>
<dbReference type="Gene3D" id="3.40.1080.10">
    <property type="entry name" value="Glutaconate Coenzyme A-transferase"/>
    <property type="match status" value="1"/>
</dbReference>
<sequence length="431" mass="46336">MPRSLTAGRREMTAEEAVELIESNHRVYIGGGCGVPIPLLDALVARAPELRNVEIIHMLTAGEDPTTAPELAASFRHNALFIGHNTRRAVNEGRADFTPIFLGEIPKLFRQGILPLDVAMIQVSPPDRHGFCSLGVEVGCTLPAARTAKIVIAEVNARMPRTLGDSFIHISRLTALVESDRPLLELPQGETNSVAQAIGRHIAELIPDGATLQLGIGAIPDAVLSNLHGKRHLGIHTELFSDGVIDLVEAGVIDGELKTIHQGKVVAGFILGSQRCFDWAHNNAMVEMHPTDYVNDPFVIAQHKNMVAVNSALQVDLTGQVCADSIGTRLYSGVGGQVDFIRGASRSEGGIPIIAISSTARDGTISRIVPTLDVGAGVVTSRYDVHFVVTEYGVADLYGRTLAQRARALINIAHPAFRDQLTEAAKKLHYI</sequence>
<proteinExistence type="inferred from homology"/>
<dbReference type="Pfam" id="PF13336">
    <property type="entry name" value="AcetylCoA_hyd_C"/>
    <property type="match status" value="1"/>
</dbReference>
<keyword evidence="2 5" id="KW-0808">Transferase</keyword>
<accession>A7NQG6</accession>
<dbReference type="Gene3D" id="3.40.1080.20">
    <property type="entry name" value="Acetyl-CoA hydrolase/transferase C-terminal domain"/>
    <property type="match status" value="1"/>
</dbReference>
<dbReference type="AlphaFoldDB" id="A7NQG6"/>
<dbReference type="InterPro" id="IPR003702">
    <property type="entry name" value="ActCoA_hydro_N"/>
</dbReference>
<dbReference type="GO" id="GO:0016787">
    <property type="term" value="F:hydrolase activity"/>
    <property type="evidence" value="ECO:0007669"/>
    <property type="project" value="UniProtKB-KW"/>
</dbReference>
<dbReference type="eggNOG" id="COG0427">
    <property type="taxonomic scope" value="Bacteria"/>
</dbReference>
<dbReference type="SUPFAM" id="SSF100950">
    <property type="entry name" value="NagB/RpiA/CoA transferase-like"/>
    <property type="match status" value="2"/>
</dbReference>
<name>A7NQG6_ROSCS</name>
<dbReference type="HOGENOM" id="CLU_030703_1_0_0"/>
<dbReference type="InterPro" id="IPR046433">
    <property type="entry name" value="ActCoA_hydro"/>
</dbReference>
<dbReference type="RefSeq" id="WP_012122235.1">
    <property type="nucleotide sequence ID" value="NC_009767.1"/>
</dbReference>
<dbReference type="PANTHER" id="PTHR21432">
    <property type="entry name" value="ACETYL-COA HYDROLASE-RELATED"/>
    <property type="match status" value="1"/>
</dbReference>
<dbReference type="GO" id="GO:0006083">
    <property type="term" value="P:acetate metabolic process"/>
    <property type="evidence" value="ECO:0007669"/>
    <property type="project" value="InterPro"/>
</dbReference>
<dbReference type="InterPro" id="IPR026888">
    <property type="entry name" value="AcetylCoA_hyd_C"/>
</dbReference>
<dbReference type="Proteomes" id="UP000000263">
    <property type="component" value="Chromosome"/>
</dbReference>
<evidence type="ECO:0000256" key="2">
    <source>
        <dbReference type="ARBA" id="ARBA00022679"/>
    </source>
</evidence>
<gene>
    <name evidence="5" type="ordered locus">Rcas_3773</name>
</gene>
<evidence type="ECO:0000256" key="1">
    <source>
        <dbReference type="ARBA" id="ARBA00009632"/>
    </source>
</evidence>
<dbReference type="KEGG" id="rca:Rcas_3773"/>
<dbReference type="GO" id="GO:0008775">
    <property type="term" value="F:acetate CoA-transferase activity"/>
    <property type="evidence" value="ECO:0007669"/>
    <property type="project" value="InterPro"/>
</dbReference>
<dbReference type="OrthoDB" id="9801795at2"/>
<protein>
    <submittedName>
        <fullName evidence="5">Acetyl-CoA hydrolase/transferase</fullName>
    </submittedName>
</protein>
<evidence type="ECO:0000313" key="6">
    <source>
        <dbReference type="Proteomes" id="UP000000263"/>
    </source>
</evidence>
<dbReference type="PANTHER" id="PTHR21432:SF20">
    <property type="entry name" value="ACETYL-COA HYDROLASE"/>
    <property type="match status" value="1"/>
</dbReference>
<dbReference type="InterPro" id="IPR038460">
    <property type="entry name" value="AcetylCoA_hyd_C_sf"/>
</dbReference>
<keyword evidence="5" id="KW-0378">Hydrolase</keyword>
<reference evidence="5 6" key="1">
    <citation type="submission" date="2007-08" db="EMBL/GenBank/DDBJ databases">
        <title>Complete sequence of Roseiflexus castenholzii DSM 13941.</title>
        <authorList>
            <consortium name="US DOE Joint Genome Institute"/>
            <person name="Copeland A."/>
            <person name="Lucas S."/>
            <person name="Lapidus A."/>
            <person name="Barry K."/>
            <person name="Glavina del Rio T."/>
            <person name="Dalin E."/>
            <person name="Tice H."/>
            <person name="Pitluck S."/>
            <person name="Thompson L.S."/>
            <person name="Brettin T."/>
            <person name="Bruce D."/>
            <person name="Detter J.C."/>
            <person name="Han C."/>
            <person name="Tapia R."/>
            <person name="Schmutz J."/>
            <person name="Larimer F."/>
            <person name="Land M."/>
            <person name="Hauser L."/>
            <person name="Kyrpides N."/>
            <person name="Mikhailova N."/>
            <person name="Bryant D.A."/>
            <person name="Hanada S."/>
            <person name="Tsukatani Y."/>
            <person name="Richardson P."/>
        </authorList>
    </citation>
    <scope>NUCLEOTIDE SEQUENCE [LARGE SCALE GENOMIC DNA]</scope>
    <source>
        <strain evidence="6">DSM 13941 / HLO8</strain>
    </source>
</reference>
<dbReference type="InterPro" id="IPR037171">
    <property type="entry name" value="NagB/RpiA_transferase-like"/>
</dbReference>
<evidence type="ECO:0000259" key="3">
    <source>
        <dbReference type="Pfam" id="PF02550"/>
    </source>
</evidence>